<dbReference type="InterPro" id="IPR016035">
    <property type="entry name" value="Acyl_Trfase/lysoPLipase"/>
</dbReference>
<dbReference type="SUPFAM" id="SSF52151">
    <property type="entry name" value="FabD/lysophospholipase-like"/>
    <property type="match status" value="1"/>
</dbReference>
<dbReference type="GO" id="GO:0016042">
    <property type="term" value="P:lipid catabolic process"/>
    <property type="evidence" value="ECO:0007669"/>
    <property type="project" value="UniProtKB-UniRule"/>
</dbReference>
<accession>A0A370ICL1</accession>
<feature type="region of interest" description="Disordered" evidence="3">
    <location>
        <begin position="1"/>
        <end position="20"/>
    </location>
</feature>
<keyword evidence="2" id="KW-0378">Hydrolase</keyword>
<feature type="short sequence motif" description="DGA/G" evidence="2">
    <location>
        <begin position="200"/>
        <end position="202"/>
    </location>
</feature>
<name>A0A370ICL1_9NOCA</name>
<comment type="caution">
    <text evidence="5">The sequence shown here is derived from an EMBL/GenBank/DDBJ whole genome shotgun (WGS) entry which is preliminary data.</text>
</comment>
<dbReference type="Gene3D" id="3.40.1090.10">
    <property type="entry name" value="Cytosolic phospholipase A2 catalytic domain"/>
    <property type="match status" value="1"/>
</dbReference>
<dbReference type="STRING" id="1210086.GCA_001613105_04911"/>
<dbReference type="Pfam" id="PF01734">
    <property type="entry name" value="Patatin"/>
    <property type="match status" value="1"/>
</dbReference>
<reference evidence="5 6" key="1">
    <citation type="submission" date="2018-07" db="EMBL/GenBank/DDBJ databases">
        <title>Genomic Encyclopedia of Type Strains, Phase IV (KMG-IV): sequencing the most valuable type-strain genomes for metagenomic binning, comparative biology and taxonomic classification.</title>
        <authorList>
            <person name="Goeker M."/>
        </authorList>
    </citation>
    <scope>NUCLEOTIDE SEQUENCE [LARGE SCALE GENOMIC DNA]</scope>
    <source>
        <strain evidence="5 6">DSM 44290</strain>
    </source>
</reference>
<dbReference type="AlphaFoldDB" id="A0A370ICL1"/>
<keyword evidence="1 2" id="KW-0443">Lipid metabolism</keyword>
<dbReference type="Proteomes" id="UP000254869">
    <property type="component" value="Unassembled WGS sequence"/>
</dbReference>
<dbReference type="GO" id="GO:0016787">
    <property type="term" value="F:hydrolase activity"/>
    <property type="evidence" value="ECO:0007669"/>
    <property type="project" value="UniProtKB-UniRule"/>
</dbReference>
<evidence type="ECO:0000259" key="4">
    <source>
        <dbReference type="PROSITE" id="PS51635"/>
    </source>
</evidence>
<evidence type="ECO:0000313" key="6">
    <source>
        <dbReference type="Proteomes" id="UP000254869"/>
    </source>
</evidence>
<feature type="short sequence motif" description="GXSXG" evidence="2">
    <location>
        <begin position="61"/>
        <end position="65"/>
    </location>
</feature>
<evidence type="ECO:0000256" key="1">
    <source>
        <dbReference type="ARBA" id="ARBA00023098"/>
    </source>
</evidence>
<keyword evidence="6" id="KW-1185">Reference proteome</keyword>
<keyword evidence="2" id="KW-0442">Lipid degradation</keyword>
<organism evidence="5 6">
    <name type="scientific">Nocardia pseudobrasiliensis</name>
    <dbReference type="NCBI Taxonomy" id="45979"/>
    <lineage>
        <taxon>Bacteria</taxon>
        <taxon>Bacillati</taxon>
        <taxon>Actinomycetota</taxon>
        <taxon>Actinomycetes</taxon>
        <taxon>Mycobacteriales</taxon>
        <taxon>Nocardiaceae</taxon>
        <taxon>Nocardia</taxon>
    </lineage>
</organism>
<feature type="active site" description="Nucleophile" evidence="2">
    <location>
        <position position="63"/>
    </location>
</feature>
<dbReference type="EMBL" id="QQBC01000001">
    <property type="protein sequence ID" value="RDI68467.1"/>
    <property type="molecule type" value="Genomic_DNA"/>
</dbReference>
<sequence length="291" mass="30111">MAVDRDRDKMVTMTEPSPPAPGRTTLVLGGTGPVRMGWLVGLMNGLAARGVQLCEADRIVGTSGGALASAMLTTHGDLMRLLGPDASPAPPADSQAATDALTMLGEPGLDLAQARRKAGEKAVAAASSDPREHIARMRALTGTESWPPRDLVITAVDITTGDLHGWTRDGEASLPEAMAASTAVPGVLPPIPIGGRSYIDGGVGSAINAHLAAGADLIIIIDAVADEFSRLPTDQDLGRATVLTLVPDDAAIAACGTDIFDLTRQPAAYDAGLRQSEDAATRLKEFDWPTH</sequence>
<feature type="compositionally biased region" description="Basic and acidic residues" evidence="3">
    <location>
        <begin position="1"/>
        <end position="10"/>
    </location>
</feature>
<comment type="caution">
    <text evidence="2">Lacks conserved residue(s) required for the propagation of feature annotation.</text>
</comment>
<proteinExistence type="predicted"/>
<dbReference type="InterPro" id="IPR002641">
    <property type="entry name" value="PNPLA_dom"/>
</dbReference>
<feature type="active site" description="Proton acceptor" evidence="2">
    <location>
        <position position="200"/>
    </location>
</feature>
<evidence type="ECO:0000256" key="3">
    <source>
        <dbReference type="SAM" id="MobiDB-lite"/>
    </source>
</evidence>
<evidence type="ECO:0000313" key="5">
    <source>
        <dbReference type="EMBL" id="RDI68467.1"/>
    </source>
</evidence>
<gene>
    <name evidence="5" type="ORF">DFR76_1012</name>
</gene>
<feature type="domain" description="PNPLA" evidence="4">
    <location>
        <begin position="27"/>
        <end position="214"/>
    </location>
</feature>
<protein>
    <submittedName>
        <fullName evidence="5">NTE family protein</fullName>
    </submittedName>
</protein>
<dbReference type="PROSITE" id="PS51635">
    <property type="entry name" value="PNPLA"/>
    <property type="match status" value="1"/>
</dbReference>
<evidence type="ECO:0000256" key="2">
    <source>
        <dbReference type="PROSITE-ProRule" id="PRU01161"/>
    </source>
</evidence>